<dbReference type="OrthoDB" id="4715691at2"/>
<evidence type="ECO:0008006" key="5">
    <source>
        <dbReference type="Google" id="ProtNLM"/>
    </source>
</evidence>
<evidence type="ECO:0000313" key="3">
    <source>
        <dbReference type="EMBL" id="CQD21998.1"/>
    </source>
</evidence>
<dbReference type="AlphaFoldDB" id="A0A0E4CQP2"/>
<sequence length="188" mass="20674">MALVRPSSTLHETSRRGTSPPGSGSNAEFPYHPTLLEIAQRQQELDVWEALQVGGYRFAKPGTIISLLVSAVMLFLALTPIPPNWPWNIPLVIVAIFGAVSMVVCGLLWFDTPKAAPRPERLAIVPFSRAENLHLMSAQPVEPYLATCACPGCGDECTHLVRQPVEGEPEWSTVVRQCRDCGREWAQS</sequence>
<dbReference type="RefSeq" id="WP_090607549.1">
    <property type="nucleotide sequence ID" value="NZ_CTEE01000001.1"/>
</dbReference>
<evidence type="ECO:0000256" key="1">
    <source>
        <dbReference type="SAM" id="MobiDB-lite"/>
    </source>
</evidence>
<name>A0A0E4CQP2_MYCLN</name>
<keyword evidence="2" id="KW-0472">Membrane</keyword>
<organism evidence="3 4">
    <name type="scientific">Mycobacterium lentiflavum</name>
    <dbReference type="NCBI Taxonomy" id="141349"/>
    <lineage>
        <taxon>Bacteria</taxon>
        <taxon>Bacillati</taxon>
        <taxon>Actinomycetota</taxon>
        <taxon>Actinomycetes</taxon>
        <taxon>Mycobacteriales</taxon>
        <taxon>Mycobacteriaceae</taxon>
        <taxon>Mycobacterium</taxon>
        <taxon>Mycobacterium simiae complex</taxon>
    </lineage>
</organism>
<reference evidence="3 4" key="1">
    <citation type="submission" date="2015-03" db="EMBL/GenBank/DDBJ databases">
        <authorList>
            <person name="Urmite Genomes"/>
        </authorList>
    </citation>
    <scope>NUCLEOTIDE SEQUENCE [LARGE SCALE GENOMIC DNA]</scope>
    <source>
        <strain evidence="3 4">CSUR P1491</strain>
    </source>
</reference>
<evidence type="ECO:0000313" key="4">
    <source>
        <dbReference type="Proteomes" id="UP000199251"/>
    </source>
</evidence>
<evidence type="ECO:0000256" key="2">
    <source>
        <dbReference type="SAM" id="Phobius"/>
    </source>
</evidence>
<proteinExistence type="predicted"/>
<gene>
    <name evidence="3" type="ORF">BN1232_05452</name>
</gene>
<dbReference type="Proteomes" id="UP000199251">
    <property type="component" value="Unassembled WGS sequence"/>
</dbReference>
<dbReference type="EMBL" id="CTEE01000001">
    <property type="protein sequence ID" value="CQD21998.1"/>
    <property type="molecule type" value="Genomic_DNA"/>
</dbReference>
<keyword evidence="2" id="KW-0812">Transmembrane</keyword>
<keyword evidence="2" id="KW-1133">Transmembrane helix</keyword>
<feature type="transmembrane region" description="Helical" evidence="2">
    <location>
        <begin position="87"/>
        <end position="110"/>
    </location>
</feature>
<feature type="region of interest" description="Disordered" evidence="1">
    <location>
        <begin position="1"/>
        <end position="26"/>
    </location>
</feature>
<feature type="transmembrane region" description="Helical" evidence="2">
    <location>
        <begin position="64"/>
        <end position="81"/>
    </location>
</feature>
<accession>A0A0E4CQP2</accession>
<feature type="compositionally biased region" description="Polar residues" evidence="1">
    <location>
        <begin position="1"/>
        <end position="11"/>
    </location>
</feature>
<feature type="compositionally biased region" description="Low complexity" evidence="1">
    <location>
        <begin position="16"/>
        <end position="25"/>
    </location>
</feature>
<protein>
    <recommendedName>
        <fullName evidence="5">Transmembrane protein</fullName>
    </recommendedName>
</protein>